<dbReference type="GO" id="GO:0005737">
    <property type="term" value="C:cytoplasm"/>
    <property type="evidence" value="ECO:0007669"/>
    <property type="project" value="TreeGrafter"/>
</dbReference>
<sequence>MNDFNDLWILPVVLLGLGVFLMSHRNEPAVDENLEMKSNSDHTQRPDGEPATQSLDQKEMIDESIEDLEKESSIETSVKKDELSDHELSDQSSIQYGVEVTDSLSVSDDEVSIEKLNELTIDEIQNETLKELPDNTNSIDSTESNDRLSEAIETGNEQSIDRVATEAGETLSMELEDEIPEIPKEEISELGCASNRDSGVEIEAAMPSVADVPAQPTTTSKLPITESTVPSSTSTLRVKVPPLGDRTTFQAARFQQAFTEALSQQGQTLTTVTPQVGYSILASMVQEQLRLLSSPDRSQAERITVQVAIDIPLDQSLESYLLNLGVLESVRQAFDELNLNLDALLTLRTSSPPQLSDWQAQFVTDALEALTTAQLPAIGYCLRQDSNTNVTLWEIQRPEHQVTVAFGGDTQLYTGRDGRLRVRWTPQDTITAIPYDALISGYAAKCTTPLRRWQIKASRTTQANLEQVDSGAIEVPKSLAVASSNEEKRLQQHFVLVACVVADVMRLHQQSGLPIDTLPKRVAIHLNGTATGLAIVELMRWLIDEFDLEWAAAWRLTQQTFSGRFQDDIEDDRWSIAVLERLLPRHLEIIYEINRRFLDELNVNGVETIERIRQLSLIDEEGDRSLRVHQLIYLGCCSVYISTLSLKPLSASVHSLVEVSDSFSEWLKAKIKPYPISINARRYLLQANSSLAALITQWIGESWITNTEYLKQLEGLVQDRQFCAEWWQVRRTLKQNLIHLIQQQADSSIPVNSLIDVQVAPIGIASRQLLNILHIITLYIRLKVNSSTDTIQHFTHRSVPRSCILVGNLDNDDAMASSILYLIRSVATTINNDPDVQGKLQVIVLEQPREPILRALYAADVIESLARADQAVMPTTPLGFALNGALTIGTLTQPNLELQQAVGGKNCFLFGMTATTASTLTSQGYVPASYYSRNADLKQAIDAIASGYFSFGDTNAFKALGNWLFTQDPGLVLADYEAYMDCQERVSQSFQDQKHWTRMSILTTARMASLLTDRVVAADRDS</sequence>
<accession>A0A9E9C7J8</accession>
<feature type="compositionally biased region" description="Basic and acidic residues" evidence="3">
    <location>
        <begin position="70"/>
        <end position="89"/>
    </location>
</feature>
<dbReference type="Proteomes" id="UP001163152">
    <property type="component" value="Chromosome"/>
</dbReference>
<gene>
    <name evidence="5" type="ORF">OXH18_00145</name>
</gene>
<dbReference type="Gene3D" id="3.40.50.2000">
    <property type="entry name" value="Glycogen Phosphorylase B"/>
    <property type="match status" value="2"/>
</dbReference>
<feature type="region of interest" description="Disordered" evidence="3">
    <location>
        <begin position="31"/>
        <end position="91"/>
    </location>
</feature>
<dbReference type="SUPFAM" id="SSF53756">
    <property type="entry name" value="UDP-Glycosyltransferase/glycogen phosphorylase"/>
    <property type="match status" value="1"/>
</dbReference>
<reference evidence="5" key="1">
    <citation type="submission" date="2022-12" db="EMBL/GenBank/DDBJ databases">
        <title>Polyphasic identification of a Novel Hot-Spring Cyanobacterium Ocullathermofonsia sinensis gen nov. sp. nov. and Genomic Insights on its Adaptations to the Thermal Habitat.</title>
        <authorList>
            <person name="Daroch M."/>
            <person name="Tang J."/>
            <person name="Jiang Y."/>
        </authorList>
    </citation>
    <scope>NUCLEOTIDE SEQUENCE</scope>
    <source>
        <strain evidence="5">PKUAC-SCTA174</strain>
    </source>
</reference>
<dbReference type="RefSeq" id="WP_268610339.1">
    <property type="nucleotide sequence ID" value="NZ_CP113797.1"/>
</dbReference>
<proteinExistence type="inferred from homology"/>
<evidence type="ECO:0000313" key="6">
    <source>
        <dbReference type="Proteomes" id="UP001163152"/>
    </source>
</evidence>
<keyword evidence="4" id="KW-0472">Membrane</keyword>
<dbReference type="KEGG" id="tsin:OXH18_00145"/>
<dbReference type="GO" id="GO:0005980">
    <property type="term" value="P:glycogen catabolic process"/>
    <property type="evidence" value="ECO:0007669"/>
    <property type="project" value="TreeGrafter"/>
</dbReference>
<name>A0A9E9C7J8_9CYAN</name>
<evidence type="ECO:0000313" key="5">
    <source>
        <dbReference type="EMBL" id="WAL60439.1"/>
    </source>
</evidence>
<keyword evidence="4" id="KW-1133">Transmembrane helix</keyword>
<comment type="cofactor">
    <cofactor evidence="2">
        <name>pyridoxal 5'-phosphate</name>
        <dbReference type="ChEBI" id="CHEBI:597326"/>
    </cofactor>
</comment>
<dbReference type="Pfam" id="PF00343">
    <property type="entry name" value="Phosphorylase"/>
    <property type="match status" value="1"/>
</dbReference>
<keyword evidence="2" id="KW-0663">Pyridoxal phosphate</keyword>
<comment type="similarity">
    <text evidence="1 2">Belongs to the glycogen phosphorylase family.</text>
</comment>
<keyword evidence="6" id="KW-1185">Reference proteome</keyword>
<dbReference type="PANTHER" id="PTHR11468:SF3">
    <property type="entry name" value="GLYCOGEN PHOSPHORYLASE, LIVER FORM"/>
    <property type="match status" value="1"/>
</dbReference>
<comment type="catalytic activity">
    <reaction evidence="2">
        <text>[(1-&gt;4)-alpha-D-glucosyl](n) + phosphate = [(1-&gt;4)-alpha-D-glucosyl](n-1) + alpha-D-glucose 1-phosphate</text>
        <dbReference type="Rhea" id="RHEA:41732"/>
        <dbReference type="Rhea" id="RHEA-COMP:9584"/>
        <dbReference type="Rhea" id="RHEA-COMP:9586"/>
        <dbReference type="ChEBI" id="CHEBI:15444"/>
        <dbReference type="ChEBI" id="CHEBI:43474"/>
        <dbReference type="ChEBI" id="CHEBI:58601"/>
        <dbReference type="EC" id="2.4.1.1"/>
    </reaction>
</comment>
<keyword evidence="4" id="KW-0812">Transmembrane</keyword>
<dbReference type="InterPro" id="IPR000811">
    <property type="entry name" value="Glyco_trans_35"/>
</dbReference>
<keyword evidence="2" id="KW-0808">Transferase</keyword>
<protein>
    <recommendedName>
        <fullName evidence="2">Alpha-1,4 glucan phosphorylase</fullName>
        <ecNumber evidence="2">2.4.1.1</ecNumber>
    </recommendedName>
</protein>
<organism evidence="5 6">
    <name type="scientific">Thermocoleostomius sinensis A174</name>
    <dbReference type="NCBI Taxonomy" id="2016057"/>
    <lineage>
        <taxon>Bacteria</taxon>
        <taxon>Bacillati</taxon>
        <taxon>Cyanobacteriota</taxon>
        <taxon>Cyanophyceae</taxon>
        <taxon>Oculatellales</taxon>
        <taxon>Oculatellaceae</taxon>
        <taxon>Thermocoleostomius</taxon>
    </lineage>
</organism>
<feature type="compositionally biased region" description="Basic and acidic residues" evidence="3">
    <location>
        <begin position="31"/>
        <end position="48"/>
    </location>
</feature>
<evidence type="ECO:0000256" key="2">
    <source>
        <dbReference type="RuleBase" id="RU000587"/>
    </source>
</evidence>
<keyword evidence="2" id="KW-0119">Carbohydrate metabolism</keyword>
<evidence type="ECO:0000256" key="4">
    <source>
        <dbReference type="SAM" id="Phobius"/>
    </source>
</evidence>
<dbReference type="GO" id="GO:0030170">
    <property type="term" value="F:pyridoxal phosphate binding"/>
    <property type="evidence" value="ECO:0007669"/>
    <property type="project" value="TreeGrafter"/>
</dbReference>
<keyword evidence="2" id="KW-0328">Glycosyltransferase</keyword>
<dbReference type="PANTHER" id="PTHR11468">
    <property type="entry name" value="GLYCOGEN PHOSPHORYLASE"/>
    <property type="match status" value="1"/>
</dbReference>
<feature type="transmembrane region" description="Helical" evidence="4">
    <location>
        <begin position="7"/>
        <end position="24"/>
    </location>
</feature>
<dbReference type="GO" id="GO:0008184">
    <property type="term" value="F:glycogen phosphorylase activity"/>
    <property type="evidence" value="ECO:0007669"/>
    <property type="project" value="InterPro"/>
</dbReference>
<dbReference type="EC" id="2.4.1.1" evidence="2"/>
<dbReference type="AlphaFoldDB" id="A0A9E9C7J8"/>
<evidence type="ECO:0000256" key="3">
    <source>
        <dbReference type="SAM" id="MobiDB-lite"/>
    </source>
</evidence>
<comment type="function">
    <text evidence="2">Allosteric enzyme that catalyzes the rate-limiting step in glycogen catabolism, the phosphorolytic cleavage of glycogen to produce glucose-1-phosphate, and plays a central role in maintaining cellular and organismal glucose homeostasis.</text>
</comment>
<dbReference type="EMBL" id="CP113797">
    <property type="protein sequence ID" value="WAL60439.1"/>
    <property type="molecule type" value="Genomic_DNA"/>
</dbReference>
<evidence type="ECO:0000256" key="1">
    <source>
        <dbReference type="ARBA" id="ARBA00006047"/>
    </source>
</evidence>